<name>A0AAV5UJW2_9BILA</name>
<feature type="non-terminal residue" evidence="2">
    <location>
        <position position="1"/>
    </location>
</feature>
<dbReference type="Pfam" id="PF10323">
    <property type="entry name" value="7TM_GPCR_Srv"/>
    <property type="match status" value="1"/>
</dbReference>
<keyword evidence="3" id="KW-1185">Reference proteome</keyword>
<dbReference type="PANTHER" id="PTHR31627">
    <property type="entry name" value="SERPENTINE RECEPTOR CLASS GAMMA-RELATED"/>
    <property type="match status" value="1"/>
</dbReference>
<dbReference type="Gene3D" id="1.20.1070.10">
    <property type="entry name" value="Rhodopsin 7-helix transmembrane proteins"/>
    <property type="match status" value="1"/>
</dbReference>
<reference evidence="2" key="1">
    <citation type="submission" date="2023-10" db="EMBL/GenBank/DDBJ databases">
        <title>Genome assembly of Pristionchus species.</title>
        <authorList>
            <person name="Yoshida K."/>
            <person name="Sommer R.J."/>
        </authorList>
    </citation>
    <scope>NUCLEOTIDE SEQUENCE</scope>
    <source>
        <strain evidence="2">RS0144</strain>
    </source>
</reference>
<evidence type="ECO:0000313" key="3">
    <source>
        <dbReference type="Proteomes" id="UP001432027"/>
    </source>
</evidence>
<feature type="transmembrane region" description="Helical" evidence="1">
    <location>
        <begin position="37"/>
        <end position="59"/>
    </location>
</feature>
<gene>
    <name evidence="2" type="ORF">PENTCL1PPCAC_28833</name>
</gene>
<keyword evidence="1" id="KW-0472">Membrane</keyword>
<feature type="transmembrane region" description="Helical" evidence="1">
    <location>
        <begin position="117"/>
        <end position="135"/>
    </location>
</feature>
<feature type="transmembrane region" description="Helical" evidence="1">
    <location>
        <begin position="7"/>
        <end position="25"/>
    </location>
</feature>
<feature type="transmembrane region" description="Helical" evidence="1">
    <location>
        <begin position="165"/>
        <end position="187"/>
    </location>
</feature>
<accession>A0AAV5UJW2</accession>
<dbReference type="EMBL" id="BTSX01000006">
    <property type="protein sequence ID" value="GMT06659.1"/>
    <property type="molecule type" value="Genomic_DNA"/>
</dbReference>
<dbReference type="AlphaFoldDB" id="A0AAV5UJW2"/>
<protein>
    <recommendedName>
        <fullName evidence="4">G protein-coupled receptor</fullName>
    </recommendedName>
</protein>
<sequence length="248" mass="28014">GTIYSDIIEPIFCMLYLYLIFKLPLPLVRQFQSPSQIFDSTPGLSAILNILMNLVTRLVDVRFQIYKDRDLFLNILSSLSHSFALSMTEGKILGVATRYISICHPISSITIWSRKRVWTIIAVQLFVPLALYAYMPFMPKALARTPDCYGHYIGIDENSFKFAKAIGVIGYLLFFVSTIPMCIMSVAKLCSNRKKMAATHGWAKVNSYRNERILAFISVVLTLAHALKATQQGYHPKSSFVSDSVSYT</sequence>
<evidence type="ECO:0008006" key="4">
    <source>
        <dbReference type="Google" id="ProtNLM"/>
    </source>
</evidence>
<evidence type="ECO:0000313" key="2">
    <source>
        <dbReference type="EMBL" id="GMT06659.1"/>
    </source>
</evidence>
<keyword evidence="1" id="KW-0812">Transmembrane</keyword>
<evidence type="ECO:0000256" key="1">
    <source>
        <dbReference type="SAM" id="Phobius"/>
    </source>
</evidence>
<dbReference type="PANTHER" id="PTHR31627:SF42">
    <property type="entry name" value="G_PROTEIN_RECEP_F1_2 DOMAIN-CONTAINING PROTEIN-RELATED"/>
    <property type="match status" value="1"/>
</dbReference>
<dbReference type="SUPFAM" id="SSF81321">
    <property type="entry name" value="Family A G protein-coupled receptor-like"/>
    <property type="match status" value="1"/>
</dbReference>
<dbReference type="InterPro" id="IPR051119">
    <property type="entry name" value="Nematode_SR-like"/>
</dbReference>
<dbReference type="InterPro" id="IPR019426">
    <property type="entry name" value="7TM_GPCR_serpentine_rcpt_Srv"/>
</dbReference>
<dbReference type="Proteomes" id="UP001432027">
    <property type="component" value="Unassembled WGS sequence"/>
</dbReference>
<proteinExistence type="predicted"/>
<comment type="caution">
    <text evidence="2">The sequence shown here is derived from an EMBL/GenBank/DDBJ whole genome shotgun (WGS) entry which is preliminary data.</text>
</comment>
<organism evidence="2 3">
    <name type="scientific">Pristionchus entomophagus</name>
    <dbReference type="NCBI Taxonomy" id="358040"/>
    <lineage>
        <taxon>Eukaryota</taxon>
        <taxon>Metazoa</taxon>
        <taxon>Ecdysozoa</taxon>
        <taxon>Nematoda</taxon>
        <taxon>Chromadorea</taxon>
        <taxon>Rhabditida</taxon>
        <taxon>Rhabditina</taxon>
        <taxon>Diplogasteromorpha</taxon>
        <taxon>Diplogasteroidea</taxon>
        <taxon>Neodiplogasteridae</taxon>
        <taxon>Pristionchus</taxon>
    </lineage>
</organism>
<keyword evidence="1" id="KW-1133">Transmembrane helix</keyword>